<feature type="domain" description="DUF6036" evidence="1">
    <location>
        <begin position="18"/>
        <end position="145"/>
    </location>
</feature>
<dbReference type="Gene3D" id="3.30.460.40">
    <property type="match status" value="1"/>
</dbReference>
<name>A0A1F4Q259_UNCSA</name>
<reference evidence="2 3" key="1">
    <citation type="journal article" date="2016" name="Nat. Commun.">
        <title>Thousands of microbial genomes shed light on interconnected biogeochemical processes in an aquifer system.</title>
        <authorList>
            <person name="Anantharaman K."/>
            <person name="Brown C.T."/>
            <person name="Hug L.A."/>
            <person name="Sharon I."/>
            <person name="Castelle C.J."/>
            <person name="Probst A.J."/>
            <person name="Thomas B.C."/>
            <person name="Singh A."/>
            <person name="Wilkins M.J."/>
            <person name="Karaoz U."/>
            <person name="Brodie E.L."/>
            <person name="Williams K.H."/>
            <person name="Hubbard S.S."/>
            <person name="Banfield J.F."/>
        </authorList>
    </citation>
    <scope>NUCLEOTIDE SEQUENCE [LARGE SCALE GENOMIC DNA]</scope>
</reference>
<dbReference type="InterPro" id="IPR043519">
    <property type="entry name" value="NT_sf"/>
</dbReference>
<evidence type="ECO:0000313" key="3">
    <source>
        <dbReference type="Proteomes" id="UP000178724"/>
    </source>
</evidence>
<organism evidence="2 3">
    <name type="scientific">candidate division WOR-1 bacterium RIFCSPHIGHO2_01_FULL_53_15</name>
    <dbReference type="NCBI Taxonomy" id="1802564"/>
    <lineage>
        <taxon>Bacteria</taxon>
        <taxon>Bacillati</taxon>
        <taxon>Saganbacteria</taxon>
    </lineage>
</organism>
<evidence type="ECO:0000259" key="1">
    <source>
        <dbReference type="Pfam" id="PF19502"/>
    </source>
</evidence>
<sequence>MPSIVDALFKLLALLNRLKLPHMLVGGFAVNYYGAPRATGDIDISILADSDNIEEFLSALKKNRFTFHKKDVLTLVKISNRFLIFDPSNIYRIDCWLPKTDFELKALDRRVKVKILGKTVFLPSVEDLILFKLLAGRAKDYEDLKWIIKRQINELDNKYLKFWSIALNVHHDLQKFLKA</sequence>
<dbReference type="EMBL" id="METM01000016">
    <property type="protein sequence ID" value="OGB90004.1"/>
    <property type="molecule type" value="Genomic_DNA"/>
</dbReference>
<proteinExistence type="predicted"/>
<dbReference type="Pfam" id="PF19502">
    <property type="entry name" value="DUF6036"/>
    <property type="match status" value="1"/>
</dbReference>
<dbReference type="SUPFAM" id="SSF81301">
    <property type="entry name" value="Nucleotidyltransferase"/>
    <property type="match status" value="1"/>
</dbReference>
<dbReference type="AlphaFoldDB" id="A0A1F4Q259"/>
<gene>
    <name evidence="2" type="ORF">A2625_01510</name>
</gene>
<protein>
    <recommendedName>
        <fullName evidence="1">DUF6036 domain-containing protein</fullName>
    </recommendedName>
</protein>
<dbReference type="Proteomes" id="UP000178724">
    <property type="component" value="Unassembled WGS sequence"/>
</dbReference>
<comment type="caution">
    <text evidence="2">The sequence shown here is derived from an EMBL/GenBank/DDBJ whole genome shotgun (WGS) entry which is preliminary data.</text>
</comment>
<dbReference type="InterPro" id="IPR045792">
    <property type="entry name" value="DUF6036"/>
</dbReference>
<accession>A0A1F4Q259</accession>
<evidence type="ECO:0000313" key="2">
    <source>
        <dbReference type="EMBL" id="OGB90004.1"/>
    </source>
</evidence>